<dbReference type="RefSeq" id="XP_018002389.1">
    <property type="nucleotide sequence ID" value="XM_018150423.1"/>
</dbReference>
<dbReference type="Pfam" id="PF00106">
    <property type="entry name" value="adh_short"/>
    <property type="match status" value="1"/>
</dbReference>
<dbReference type="PRINTS" id="PR00081">
    <property type="entry name" value="GDHRDH"/>
</dbReference>
<keyword evidence="2" id="KW-0521">NADP</keyword>
<dbReference type="SUPFAM" id="SSF51735">
    <property type="entry name" value="NAD(P)-binding Rossmann-fold domains"/>
    <property type="match status" value="1"/>
</dbReference>
<dbReference type="Proteomes" id="UP000038010">
    <property type="component" value="Unassembled WGS sequence"/>
</dbReference>
<evidence type="ECO:0000256" key="2">
    <source>
        <dbReference type="ARBA" id="ARBA00022857"/>
    </source>
</evidence>
<organism evidence="4 5">
    <name type="scientific">Cyphellophora attinorum</name>
    <dbReference type="NCBI Taxonomy" id="1664694"/>
    <lineage>
        <taxon>Eukaryota</taxon>
        <taxon>Fungi</taxon>
        <taxon>Dikarya</taxon>
        <taxon>Ascomycota</taxon>
        <taxon>Pezizomycotina</taxon>
        <taxon>Eurotiomycetes</taxon>
        <taxon>Chaetothyriomycetidae</taxon>
        <taxon>Chaetothyriales</taxon>
        <taxon>Cyphellophoraceae</taxon>
        <taxon>Cyphellophora</taxon>
    </lineage>
</organism>
<protein>
    <submittedName>
        <fullName evidence="4">Putative oxido</fullName>
    </submittedName>
</protein>
<sequence>MSFSYGKEFICQHLHPTTANFTDDDLPPQKGRIIIVTGASSGIGAELARMLYTKHATVYLAARSQEKLEKAKAAIEAAVPQSEGRLELLLLDLSDLASIKRSAEDFLVREKSLHVLIHNAGVMIPPSGSKTKDGYDLEMGTNCLGPWLFNHHLLQLMMKTTAHRLEEGCSPEVARGRIIFAASSAILTAPAGGVVYDKTSGAPKILPKPLDNYSQSKAANVFLAVEVARR</sequence>
<dbReference type="PANTHER" id="PTHR24320:SF236">
    <property type="entry name" value="SHORT-CHAIN DEHYDROGENASE-RELATED"/>
    <property type="match status" value="1"/>
</dbReference>
<dbReference type="AlphaFoldDB" id="A0A0N1H7G1"/>
<evidence type="ECO:0000256" key="3">
    <source>
        <dbReference type="ARBA" id="ARBA00023002"/>
    </source>
</evidence>
<name>A0A0N1H7G1_9EURO</name>
<comment type="similarity">
    <text evidence="1">Belongs to the short-chain dehydrogenases/reductases (SDR) family.</text>
</comment>
<evidence type="ECO:0000313" key="5">
    <source>
        <dbReference type="Proteomes" id="UP000038010"/>
    </source>
</evidence>
<dbReference type="EMBL" id="LFJN01000007">
    <property type="protein sequence ID" value="KPI42426.1"/>
    <property type="molecule type" value="Genomic_DNA"/>
</dbReference>
<comment type="caution">
    <text evidence="4">The sequence shown here is derived from an EMBL/GenBank/DDBJ whole genome shotgun (WGS) entry which is preliminary data.</text>
</comment>
<dbReference type="STRING" id="1664694.A0A0N1H7G1"/>
<keyword evidence="5" id="KW-1185">Reference proteome</keyword>
<gene>
    <name evidence="4" type="ORF">AB675_9851</name>
</gene>
<dbReference type="GeneID" id="28742303"/>
<dbReference type="InterPro" id="IPR002347">
    <property type="entry name" value="SDR_fam"/>
</dbReference>
<dbReference type="PANTHER" id="PTHR24320">
    <property type="entry name" value="RETINOL DEHYDROGENASE"/>
    <property type="match status" value="1"/>
</dbReference>
<proteinExistence type="inferred from homology"/>
<evidence type="ECO:0000256" key="1">
    <source>
        <dbReference type="ARBA" id="ARBA00006484"/>
    </source>
</evidence>
<accession>A0A0N1H7G1</accession>
<reference evidence="4 5" key="1">
    <citation type="submission" date="2015-06" db="EMBL/GenBank/DDBJ databases">
        <title>Draft genome of the ant-associated black yeast Phialophora attae CBS 131958.</title>
        <authorList>
            <person name="Moreno L.F."/>
            <person name="Stielow B.J."/>
            <person name="de Hoog S."/>
            <person name="Vicente V.A."/>
            <person name="Weiss V.A."/>
            <person name="de Vries M."/>
            <person name="Cruz L.M."/>
            <person name="Souza E.M."/>
        </authorList>
    </citation>
    <scope>NUCLEOTIDE SEQUENCE [LARGE SCALE GENOMIC DNA]</scope>
    <source>
        <strain evidence="4 5">CBS 131958</strain>
    </source>
</reference>
<dbReference type="Gene3D" id="3.40.50.720">
    <property type="entry name" value="NAD(P)-binding Rossmann-like Domain"/>
    <property type="match status" value="1"/>
</dbReference>
<dbReference type="VEuPathDB" id="FungiDB:AB675_9851"/>
<dbReference type="GO" id="GO:0016491">
    <property type="term" value="F:oxidoreductase activity"/>
    <property type="evidence" value="ECO:0007669"/>
    <property type="project" value="UniProtKB-KW"/>
</dbReference>
<dbReference type="InterPro" id="IPR036291">
    <property type="entry name" value="NAD(P)-bd_dom_sf"/>
</dbReference>
<keyword evidence="3" id="KW-0560">Oxidoreductase</keyword>
<evidence type="ECO:0000313" key="4">
    <source>
        <dbReference type="EMBL" id="KPI42426.1"/>
    </source>
</evidence>
<dbReference type="OrthoDB" id="191139at2759"/>